<dbReference type="FunFam" id="3.40.50.150:FF:000346">
    <property type="entry name" value="Phospholipid N-methyltransferase"/>
    <property type="match status" value="1"/>
</dbReference>
<dbReference type="GO" id="GO:0008168">
    <property type="term" value="F:methyltransferase activity"/>
    <property type="evidence" value="ECO:0007669"/>
    <property type="project" value="UniProtKB-KW"/>
</dbReference>
<accession>A0A1L5PA96</accession>
<organism evidence="2 3">
    <name type="scientific">Rhizobium etli 8C-3</name>
    <dbReference type="NCBI Taxonomy" id="538025"/>
    <lineage>
        <taxon>Bacteria</taxon>
        <taxon>Pseudomonadati</taxon>
        <taxon>Pseudomonadota</taxon>
        <taxon>Alphaproteobacteria</taxon>
        <taxon>Hyphomicrobiales</taxon>
        <taxon>Rhizobiaceae</taxon>
        <taxon>Rhizobium/Agrobacterium group</taxon>
        <taxon>Rhizobium</taxon>
    </lineage>
</organism>
<proteinExistence type="predicted"/>
<evidence type="ECO:0000313" key="2">
    <source>
        <dbReference type="EMBL" id="APO77030.1"/>
    </source>
</evidence>
<feature type="compositionally biased region" description="Basic and acidic residues" evidence="1">
    <location>
        <begin position="215"/>
        <end position="225"/>
    </location>
</feature>
<dbReference type="RefSeq" id="WP_074063491.1">
    <property type="nucleotide sequence ID" value="NZ_CP017242.1"/>
</dbReference>
<dbReference type="Gene3D" id="3.40.50.150">
    <property type="entry name" value="Vaccinia Virus protein VP39"/>
    <property type="match status" value="1"/>
</dbReference>
<gene>
    <name evidence="2" type="ORF">AM571_PA00144</name>
</gene>
<dbReference type="EMBL" id="CP017242">
    <property type="protein sequence ID" value="APO77030.1"/>
    <property type="molecule type" value="Genomic_DNA"/>
</dbReference>
<sequence>MTSKAADAFHFFRAWLSDPLRVAAVVPSGRALSALMVSEVSPEIGPVIELGPGTGAFTRALIAKGIAEENLALIEFGSDFAAKLNFHFPCATTLRMDAARLHDVVLFNGMPAGAVISGLPLLSMPPRKVLSILNGAFAHLRADGAFYQFTYGPRCPISRPLLDRLGLKASFIGHTFANIPPAAVYRIRRRKPRRTPAQHLLQLPASTSGQQPWPWDRRSNDRCQP</sequence>
<dbReference type="AlphaFoldDB" id="A0A1L5PA96"/>
<dbReference type="GO" id="GO:0032259">
    <property type="term" value="P:methylation"/>
    <property type="evidence" value="ECO:0007669"/>
    <property type="project" value="UniProtKB-KW"/>
</dbReference>
<dbReference type="InterPro" id="IPR029063">
    <property type="entry name" value="SAM-dependent_MTases_sf"/>
</dbReference>
<dbReference type="Proteomes" id="UP000185109">
    <property type="component" value="Plasmid pRsp8C3a"/>
</dbReference>
<name>A0A1L5PA96_RHIET</name>
<feature type="region of interest" description="Disordered" evidence="1">
    <location>
        <begin position="195"/>
        <end position="225"/>
    </location>
</feature>
<keyword evidence="2" id="KW-0489">Methyltransferase</keyword>
<protein>
    <submittedName>
        <fullName evidence="2">Ribosomal RNA methyltransferase protein</fullName>
    </submittedName>
</protein>
<dbReference type="SUPFAM" id="SSF53335">
    <property type="entry name" value="S-adenosyl-L-methionine-dependent methyltransferases"/>
    <property type="match status" value="1"/>
</dbReference>
<keyword evidence="2" id="KW-0808">Transferase</keyword>
<evidence type="ECO:0000256" key="1">
    <source>
        <dbReference type="SAM" id="MobiDB-lite"/>
    </source>
</evidence>
<reference evidence="2 3" key="1">
    <citation type="submission" date="2016-09" db="EMBL/GenBank/DDBJ databases">
        <title>The complete genome sequences of Rhizobium gallicum, symbiovars gallicum and phaseoli, symbionts associated to common bean (Phaseolus vulgaris).</title>
        <authorList>
            <person name="Bustos P."/>
            <person name="Santamaria R.I."/>
            <person name="Perez-Carrascal O.M."/>
            <person name="Juarez S."/>
            <person name="Lozano L."/>
            <person name="Martinez-Flores I."/>
            <person name="Martinez-Romero E."/>
            <person name="Cevallos M."/>
            <person name="Romero D."/>
            <person name="Davila G."/>
            <person name="Gonzalez V."/>
        </authorList>
    </citation>
    <scope>NUCLEOTIDE SEQUENCE [LARGE SCALE GENOMIC DNA]</scope>
    <source>
        <strain evidence="2 3">8C-3</strain>
        <plasmid evidence="3">Plasmid prsp8c3a</plasmid>
    </source>
</reference>
<evidence type="ECO:0000313" key="3">
    <source>
        <dbReference type="Proteomes" id="UP000185109"/>
    </source>
</evidence>
<keyword evidence="2" id="KW-0614">Plasmid</keyword>
<geneLocation type="plasmid" evidence="3">
    <name>prsp8c3a</name>
</geneLocation>